<gene>
    <name evidence="5" type="ORF">A5636_01595</name>
</gene>
<dbReference type="AlphaFoldDB" id="A0A1A3MZW9"/>
<keyword evidence="4" id="KW-0812">Transmembrane</keyword>
<proteinExistence type="predicted"/>
<evidence type="ECO:0000313" key="5">
    <source>
        <dbReference type="EMBL" id="OBK13682.1"/>
    </source>
</evidence>
<keyword evidence="2 4" id="KW-0472">Membrane</keyword>
<dbReference type="EMBL" id="LZLQ01000111">
    <property type="protein sequence ID" value="OBK13682.1"/>
    <property type="molecule type" value="Genomic_DNA"/>
</dbReference>
<evidence type="ECO:0000313" key="6">
    <source>
        <dbReference type="Proteomes" id="UP000093629"/>
    </source>
</evidence>
<dbReference type="RefSeq" id="WP_065159866.1">
    <property type="nucleotide sequence ID" value="NZ_LZLQ01000111.1"/>
</dbReference>
<dbReference type="PANTHER" id="PTHR37042:SF4">
    <property type="entry name" value="OUTER MEMBRANE PROTEIN RV1973"/>
    <property type="match status" value="1"/>
</dbReference>
<evidence type="ECO:0000256" key="1">
    <source>
        <dbReference type="ARBA" id="ARBA00004370"/>
    </source>
</evidence>
<organism evidence="5 6">
    <name type="scientific">Mycobacterium asiaticum</name>
    <dbReference type="NCBI Taxonomy" id="1790"/>
    <lineage>
        <taxon>Bacteria</taxon>
        <taxon>Bacillati</taxon>
        <taxon>Actinomycetota</taxon>
        <taxon>Actinomycetes</taxon>
        <taxon>Mycobacteriales</taxon>
        <taxon>Mycobacteriaceae</taxon>
        <taxon>Mycobacterium</taxon>
    </lineage>
</organism>
<reference evidence="5 6" key="1">
    <citation type="submission" date="2016-06" db="EMBL/GenBank/DDBJ databases">
        <authorList>
            <person name="Kjaerup R.B."/>
            <person name="Dalgaard T.S."/>
            <person name="Juul-Madsen H.R."/>
        </authorList>
    </citation>
    <scope>NUCLEOTIDE SEQUENCE [LARGE SCALE GENOMIC DNA]</scope>
    <source>
        <strain evidence="5 6">1245139.5</strain>
    </source>
</reference>
<dbReference type="GO" id="GO:0016020">
    <property type="term" value="C:membrane"/>
    <property type="evidence" value="ECO:0007669"/>
    <property type="project" value="UniProtKB-SubCell"/>
</dbReference>
<feature type="compositionally biased region" description="Basic and acidic residues" evidence="3">
    <location>
        <begin position="50"/>
        <end position="71"/>
    </location>
</feature>
<comment type="subcellular location">
    <subcellularLocation>
        <location evidence="1">Membrane</location>
    </subcellularLocation>
</comment>
<dbReference type="OrthoDB" id="4735442at2"/>
<name>A0A1A3MZW9_MYCAS</name>
<feature type="region of interest" description="Disordered" evidence="3">
    <location>
        <begin position="1"/>
        <end position="85"/>
    </location>
</feature>
<evidence type="ECO:0000256" key="2">
    <source>
        <dbReference type="ARBA" id="ARBA00023136"/>
    </source>
</evidence>
<dbReference type="Proteomes" id="UP000093629">
    <property type="component" value="Unassembled WGS sequence"/>
</dbReference>
<protein>
    <submittedName>
        <fullName evidence="5">Mammalian cell entry protein</fullName>
    </submittedName>
</protein>
<evidence type="ECO:0000256" key="4">
    <source>
        <dbReference type="SAM" id="Phobius"/>
    </source>
</evidence>
<evidence type="ECO:0000256" key="3">
    <source>
        <dbReference type="SAM" id="MobiDB-lite"/>
    </source>
</evidence>
<sequence>MAEQQSTTQRVRRRASRAAGPPTSEAATETSEALPEEGATGTVETPVSEAEPKAKPDKKTNKKTNKTDKTNKTNKSLTRLRPPPRRRAHRALVGWVSLAAAVLTIAALAWGVTVLALQHRDAQAREAREQRFVDAARQTVVNMFSYTQDNIDESVNRFVNGTSGPLREKFGPDSISFLKELFRKTNANSEAVVNGAALESIDEISENASVLVAVRVTVADIDGVNKPSQPYRLRVIVHEDESGRMTGYDLMYPNGGN</sequence>
<feature type="transmembrane region" description="Helical" evidence="4">
    <location>
        <begin position="91"/>
        <end position="117"/>
    </location>
</feature>
<comment type="caution">
    <text evidence="5">The sequence shown here is derived from an EMBL/GenBank/DDBJ whole genome shotgun (WGS) entry which is preliminary data.</text>
</comment>
<dbReference type="PANTHER" id="PTHR37042">
    <property type="entry name" value="OUTER MEMBRANE PROTEIN RV1973"/>
    <property type="match status" value="1"/>
</dbReference>
<keyword evidence="6" id="KW-1185">Reference proteome</keyword>
<keyword evidence="4" id="KW-1133">Transmembrane helix</keyword>
<accession>A0A1A3MZW9</accession>